<evidence type="ECO:0000313" key="2">
    <source>
        <dbReference type="Proteomes" id="UP000187609"/>
    </source>
</evidence>
<dbReference type="SMR" id="A0A1J6IQQ4"/>
<name>A0A1J6IQQ4_NICAT</name>
<comment type="caution">
    <text evidence="1">The sequence shown here is derived from an EMBL/GenBank/DDBJ whole genome shotgun (WGS) entry which is preliminary data.</text>
</comment>
<dbReference type="Proteomes" id="UP000187609">
    <property type="component" value="Unassembled WGS sequence"/>
</dbReference>
<protein>
    <recommendedName>
        <fullName evidence="3">Zinc finger GRF-type domain-containing protein</fullName>
    </recommendedName>
</protein>
<keyword evidence="2" id="KW-1185">Reference proteome</keyword>
<dbReference type="Gramene" id="OIT00063">
    <property type="protein sequence ID" value="OIT00063"/>
    <property type="gene ID" value="A4A49_60096"/>
</dbReference>
<sequence>MFENCVSSGSLRRCGLIANHFMAKTHLNGGRRFYKCPRFDEEASRGLWEWRDVEMPLHVTMSINNLYTSLKSVEVERNYLKKMVANLEDVVFAERLKMEKIMKEMKGINSANLDDVARMEDKLQTIKWFIVF</sequence>
<dbReference type="AlphaFoldDB" id="A0A1J6IQQ4"/>
<accession>A0A1J6IQQ4</accession>
<organism evidence="1 2">
    <name type="scientific">Nicotiana attenuata</name>
    <name type="common">Coyote tobacco</name>
    <dbReference type="NCBI Taxonomy" id="49451"/>
    <lineage>
        <taxon>Eukaryota</taxon>
        <taxon>Viridiplantae</taxon>
        <taxon>Streptophyta</taxon>
        <taxon>Embryophyta</taxon>
        <taxon>Tracheophyta</taxon>
        <taxon>Spermatophyta</taxon>
        <taxon>Magnoliopsida</taxon>
        <taxon>eudicotyledons</taxon>
        <taxon>Gunneridae</taxon>
        <taxon>Pentapetalae</taxon>
        <taxon>asterids</taxon>
        <taxon>lamiids</taxon>
        <taxon>Solanales</taxon>
        <taxon>Solanaceae</taxon>
        <taxon>Nicotianoideae</taxon>
        <taxon>Nicotianeae</taxon>
        <taxon>Nicotiana</taxon>
    </lineage>
</organism>
<evidence type="ECO:0008006" key="3">
    <source>
        <dbReference type="Google" id="ProtNLM"/>
    </source>
</evidence>
<gene>
    <name evidence="1" type="ORF">A4A49_60096</name>
</gene>
<dbReference type="OMA" id="WEDEIFP"/>
<evidence type="ECO:0000313" key="1">
    <source>
        <dbReference type="EMBL" id="OIT00063.1"/>
    </source>
</evidence>
<dbReference type="EMBL" id="MJEQ01037189">
    <property type="protein sequence ID" value="OIT00063.1"/>
    <property type="molecule type" value="Genomic_DNA"/>
</dbReference>
<reference evidence="1" key="1">
    <citation type="submission" date="2016-11" db="EMBL/GenBank/DDBJ databases">
        <title>The genome of Nicotiana attenuata.</title>
        <authorList>
            <person name="Xu S."/>
            <person name="Brockmoeller T."/>
            <person name="Gaquerel E."/>
            <person name="Navarro A."/>
            <person name="Kuhl H."/>
            <person name="Gase K."/>
            <person name="Ling Z."/>
            <person name="Zhou W."/>
            <person name="Kreitzer C."/>
            <person name="Stanke M."/>
            <person name="Tang H."/>
            <person name="Lyons E."/>
            <person name="Pandey P."/>
            <person name="Pandey S.P."/>
            <person name="Timmermann B."/>
            <person name="Baldwin I.T."/>
        </authorList>
    </citation>
    <scope>NUCLEOTIDE SEQUENCE [LARGE SCALE GENOMIC DNA]</scope>
    <source>
        <strain evidence="1">UT</strain>
    </source>
</reference>
<proteinExistence type="predicted"/>
<feature type="non-terminal residue" evidence="1">
    <location>
        <position position="132"/>
    </location>
</feature>